<evidence type="ECO:0000256" key="1">
    <source>
        <dbReference type="SAM" id="MobiDB-lite"/>
    </source>
</evidence>
<proteinExistence type="predicted"/>
<protein>
    <recommendedName>
        <fullName evidence="2">WYL domain-containing protein</fullName>
    </recommendedName>
</protein>
<name>A0ABW0DK12_9ACTN</name>
<comment type="caution">
    <text evidence="3">The sequence shown here is derived from an EMBL/GenBank/DDBJ whole genome shotgun (WGS) entry which is preliminary data.</text>
</comment>
<dbReference type="Pfam" id="PF13280">
    <property type="entry name" value="WYL"/>
    <property type="match status" value="1"/>
</dbReference>
<dbReference type="EMBL" id="JBHSKN010000004">
    <property type="protein sequence ID" value="MFC5239131.1"/>
    <property type="molecule type" value="Genomic_DNA"/>
</dbReference>
<feature type="region of interest" description="Disordered" evidence="1">
    <location>
        <begin position="37"/>
        <end position="98"/>
    </location>
</feature>
<dbReference type="Proteomes" id="UP001596035">
    <property type="component" value="Unassembled WGS sequence"/>
</dbReference>
<dbReference type="RefSeq" id="WP_382051934.1">
    <property type="nucleotide sequence ID" value="NZ_BAAATG010000021.1"/>
</dbReference>
<sequence length="98" mass="11147">MRHRRPVSIRHTDRGERTLHAYGFVAHAGRWYVTARTSGWARTGRPSAGCASTRSARSKSSPHQAPGFCRTPNAPTVRPARGRSRRERERERGRDRGR</sequence>
<evidence type="ECO:0000313" key="4">
    <source>
        <dbReference type="Proteomes" id="UP001596035"/>
    </source>
</evidence>
<accession>A0ABW0DK12</accession>
<feature type="compositionally biased region" description="Basic and acidic residues" evidence="1">
    <location>
        <begin position="86"/>
        <end position="98"/>
    </location>
</feature>
<keyword evidence="4" id="KW-1185">Reference proteome</keyword>
<reference evidence="4" key="1">
    <citation type="journal article" date="2019" name="Int. J. Syst. Evol. Microbiol.">
        <title>The Global Catalogue of Microorganisms (GCM) 10K type strain sequencing project: providing services to taxonomists for standard genome sequencing and annotation.</title>
        <authorList>
            <consortium name="The Broad Institute Genomics Platform"/>
            <consortium name="The Broad Institute Genome Sequencing Center for Infectious Disease"/>
            <person name="Wu L."/>
            <person name="Ma J."/>
        </authorList>
    </citation>
    <scope>NUCLEOTIDE SEQUENCE [LARGE SCALE GENOMIC DNA]</scope>
    <source>
        <strain evidence="4">CGMCC 4.7131</strain>
    </source>
</reference>
<evidence type="ECO:0000259" key="2">
    <source>
        <dbReference type="Pfam" id="PF13280"/>
    </source>
</evidence>
<gene>
    <name evidence="3" type="ORF">ACFPWV_04235</name>
</gene>
<evidence type="ECO:0000313" key="3">
    <source>
        <dbReference type="EMBL" id="MFC5239131.1"/>
    </source>
</evidence>
<dbReference type="InterPro" id="IPR026881">
    <property type="entry name" value="WYL_dom"/>
</dbReference>
<feature type="domain" description="WYL" evidence="2">
    <location>
        <begin position="2"/>
        <end position="36"/>
    </location>
</feature>
<feature type="compositionally biased region" description="Polar residues" evidence="1">
    <location>
        <begin position="50"/>
        <end position="63"/>
    </location>
</feature>
<organism evidence="3 4">
    <name type="scientific">Streptomyces atrovirens</name>
    <dbReference type="NCBI Taxonomy" id="285556"/>
    <lineage>
        <taxon>Bacteria</taxon>
        <taxon>Bacillati</taxon>
        <taxon>Actinomycetota</taxon>
        <taxon>Actinomycetes</taxon>
        <taxon>Kitasatosporales</taxon>
        <taxon>Streptomycetaceae</taxon>
        <taxon>Streptomyces</taxon>
    </lineage>
</organism>